<evidence type="ECO:0000256" key="9">
    <source>
        <dbReference type="SAM" id="Coils"/>
    </source>
</evidence>
<dbReference type="InterPro" id="IPR000938">
    <property type="entry name" value="CAP-Gly_domain"/>
</dbReference>
<keyword evidence="6" id="KW-0243">Dynein</keyword>
<feature type="coiled-coil region" evidence="9">
    <location>
        <begin position="255"/>
        <end position="408"/>
    </location>
</feature>
<dbReference type="Pfam" id="PF12455">
    <property type="entry name" value="Dynactin"/>
    <property type="match status" value="1"/>
</dbReference>
<evidence type="ECO:0000313" key="12">
    <source>
        <dbReference type="EMBL" id="KAI6657981.1"/>
    </source>
</evidence>
<reference evidence="12 13" key="1">
    <citation type="journal article" date="2023" name="BMC Biol.">
        <title>The compact genome of the sponge Oopsacas minuta (Hexactinellida) is lacking key metazoan core genes.</title>
        <authorList>
            <person name="Santini S."/>
            <person name="Schenkelaars Q."/>
            <person name="Jourda C."/>
            <person name="Duchesne M."/>
            <person name="Belahbib H."/>
            <person name="Rocher C."/>
            <person name="Selva M."/>
            <person name="Riesgo A."/>
            <person name="Vervoort M."/>
            <person name="Leys S.P."/>
            <person name="Kodjabachian L."/>
            <person name="Le Bivic A."/>
            <person name="Borchiellini C."/>
            <person name="Claverie J.M."/>
            <person name="Renard E."/>
        </authorList>
    </citation>
    <scope>NUCLEOTIDE SEQUENCE [LARGE SCALE GENOMIC DNA]</scope>
    <source>
        <strain evidence="12">SPO-2</strain>
    </source>
</reference>
<dbReference type="SMART" id="SM01052">
    <property type="entry name" value="CAP_GLY"/>
    <property type="match status" value="1"/>
</dbReference>
<dbReference type="InterPro" id="IPR022157">
    <property type="entry name" value="Dynactin"/>
</dbReference>
<feature type="domain" description="CAP-Gly" evidence="11">
    <location>
        <begin position="33"/>
        <end position="75"/>
    </location>
</feature>
<dbReference type="PROSITE" id="PS00845">
    <property type="entry name" value="CAP_GLY_1"/>
    <property type="match status" value="1"/>
</dbReference>
<organism evidence="12 13">
    <name type="scientific">Oopsacas minuta</name>
    <dbReference type="NCBI Taxonomy" id="111878"/>
    <lineage>
        <taxon>Eukaryota</taxon>
        <taxon>Metazoa</taxon>
        <taxon>Porifera</taxon>
        <taxon>Hexactinellida</taxon>
        <taxon>Hexasterophora</taxon>
        <taxon>Lyssacinosida</taxon>
        <taxon>Leucopsacidae</taxon>
        <taxon>Oopsacas</taxon>
    </lineage>
</organism>
<keyword evidence="5" id="KW-0493">Microtubule</keyword>
<comment type="similarity">
    <text evidence="2">Belongs to the dynactin 150 kDa subunit family.</text>
</comment>
<evidence type="ECO:0000259" key="11">
    <source>
        <dbReference type="PROSITE" id="PS50245"/>
    </source>
</evidence>
<comment type="subcellular location">
    <subcellularLocation>
        <location evidence="1">Cytoplasm</location>
        <location evidence="1">Cytoskeleton</location>
    </subcellularLocation>
</comment>
<feature type="compositionally biased region" description="Polar residues" evidence="10">
    <location>
        <begin position="83"/>
        <end position="94"/>
    </location>
</feature>
<sequence>MATTTTSAATQVRIGSRVIVKDRNVRGTIRFSGNTNFSTGKWIGVELDEAVGKNNGSVAGRIYFLCDDDHGIFVRQNQIDVLSGTDSWSPSTPTLVPESPPKEVDTPSKVPPVISSLTPRERAKSLLVAPKVSLGSKPSVSPVSSPRPKRRVIPPKVSGVGQRQLDAGSKLKSGLEESTAYESSISPVIQMDEDVPEPWRSVIRDLNSKVQTLKSKRQDDRMKVKEGERNKLQVQQLMEQKTHLLELQGRIQVELKNSQKDTRTFQEQRAALQKRLQEVGEMVELATVDKELAEERAESLQVELSATRDKVEELSLDLEILQEEIRQSGPGVPVASVAMKQMDQQNNRLKEALVKVRDLLTTEQHGHKEALKELEKERVNAENLMKEKDNYKHQLEECEETIDLLKEQVDLNTSSERMIEILSDRNLEFEERIFTIQESLDDMEALKEIHDELEENQLAMERELREDLDIEINKKHQTETRLEQAQLTIADYQDTVEKFRNLVTSLQKDLDASRKEQESERSTREHLVSQSQAMLSLNLSLKASVTKGHSKAVDLELQKLDALQARKQVELLLQFLPSSFYIEGGEHDCVSLSVLLLRLQFKVQLLLDQLRQQNQLEKHLDKRLAILPQQAEQVVYISKLSLQIHKFGFLVNKLVRLLQSCGADKLTELGAKVQDISVHERCIDGLLDLYKQDQLDSAVQLDTLNRAISHLQVLTTDIKELPVDCHCELSDILSHIKQIEEANIIFLCCLKSYVQPDGDFISMMKGMETLSVDFMIYCGKLSRKIPFESKTVVKFFVSEELITKLMQYIDVFLKSYQALESGLSDIQEEALSVGETERLRDSLAHTIFNKAME</sequence>
<comment type="caution">
    <text evidence="12">The sequence shown here is derived from an EMBL/GenBank/DDBJ whole genome shotgun (WGS) entry which is preliminary data.</text>
</comment>
<evidence type="ECO:0000256" key="2">
    <source>
        <dbReference type="ARBA" id="ARBA00011010"/>
    </source>
</evidence>
<dbReference type="InterPro" id="IPR036859">
    <property type="entry name" value="CAP-Gly_dom_sf"/>
</dbReference>
<evidence type="ECO:0000256" key="5">
    <source>
        <dbReference type="ARBA" id="ARBA00022701"/>
    </source>
</evidence>
<evidence type="ECO:0000256" key="3">
    <source>
        <dbReference type="ARBA" id="ARBA00016574"/>
    </source>
</evidence>
<proteinExistence type="inferred from homology"/>
<dbReference type="Gene3D" id="2.30.30.190">
    <property type="entry name" value="CAP Gly-rich-like domain"/>
    <property type="match status" value="1"/>
</dbReference>
<evidence type="ECO:0000256" key="7">
    <source>
        <dbReference type="ARBA" id="ARBA00023054"/>
    </source>
</evidence>
<dbReference type="Pfam" id="PF01302">
    <property type="entry name" value="CAP_GLY"/>
    <property type="match status" value="1"/>
</dbReference>
<dbReference type="PROSITE" id="PS50245">
    <property type="entry name" value="CAP_GLY_2"/>
    <property type="match status" value="1"/>
</dbReference>
<protein>
    <recommendedName>
        <fullName evidence="3">Dynactin subunit 1</fullName>
    </recommendedName>
</protein>
<dbReference type="EMBL" id="JAKMXF010000110">
    <property type="protein sequence ID" value="KAI6657981.1"/>
    <property type="molecule type" value="Genomic_DNA"/>
</dbReference>
<dbReference type="SUPFAM" id="SSF74924">
    <property type="entry name" value="Cap-Gly domain"/>
    <property type="match status" value="1"/>
</dbReference>
<dbReference type="AlphaFoldDB" id="A0AAV7K9D5"/>
<dbReference type="Proteomes" id="UP001165289">
    <property type="component" value="Unassembled WGS sequence"/>
</dbReference>
<dbReference type="GO" id="GO:0005874">
    <property type="term" value="C:microtubule"/>
    <property type="evidence" value="ECO:0007669"/>
    <property type="project" value="UniProtKB-KW"/>
</dbReference>
<keyword evidence="13" id="KW-1185">Reference proteome</keyword>
<gene>
    <name evidence="12" type="ORF">LOD99_15697</name>
</gene>
<feature type="compositionally biased region" description="Low complexity" evidence="10">
    <location>
        <begin position="134"/>
        <end position="146"/>
    </location>
</feature>
<feature type="coiled-coil region" evidence="9">
    <location>
        <begin position="436"/>
        <end position="516"/>
    </location>
</feature>
<keyword evidence="8" id="KW-0206">Cytoskeleton</keyword>
<evidence type="ECO:0000256" key="8">
    <source>
        <dbReference type="ARBA" id="ARBA00023212"/>
    </source>
</evidence>
<accession>A0AAV7K9D5</accession>
<keyword evidence="4" id="KW-0963">Cytoplasm</keyword>
<evidence type="ECO:0000256" key="10">
    <source>
        <dbReference type="SAM" id="MobiDB-lite"/>
    </source>
</evidence>
<dbReference type="GO" id="GO:0030286">
    <property type="term" value="C:dynein complex"/>
    <property type="evidence" value="ECO:0007669"/>
    <property type="project" value="UniProtKB-KW"/>
</dbReference>
<evidence type="ECO:0000313" key="13">
    <source>
        <dbReference type="Proteomes" id="UP001165289"/>
    </source>
</evidence>
<name>A0AAV7K9D5_9METZ</name>
<evidence type="ECO:0000256" key="1">
    <source>
        <dbReference type="ARBA" id="ARBA00004245"/>
    </source>
</evidence>
<evidence type="ECO:0000256" key="4">
    <source>
        <dbReference type="ARBA" id="ARBA00022490"/>
    </source>
</evidence>
<feature type="region of interest" description="Disordered" evidence="10">
    <location>
        <begin position="83"/>
        <end position="116"/>
    </location>
</feature>
<evidence type="ECO:0000256" key="6">
    <source>
        <dbReference type="ARBA" id="ARBA00023017"/>
    </source>
</evidence>
<dbReference type="PANTHER" id="PTHR18916">
    <property type="entry name" value="DYNACTIN 1-RELATED MICROTUBULE-BINDING"/>
    <property type="match status" value="1"/>
</dbReference>
<feature type="region of interest" description="Disordered" evidence="10">
    <location>
        <begin position="134"/>
        <end position="169"/>
    </location>
</feature>
<keyword evidence="7 9" id="KW-0175">Coiled coil</keyword>